<name>A0A219B451_9SPHN</name>
<dbReference type="RefSeq" id="WP_088711685.1">
    <property type="nucleotide sequence ID" value="NZ_NFZT01000001.1"/>
</dbReference>
<dbReference type="Proteomes" id="UP000198462">
    <property type="component" value="Unassembled WGS sequence"/>
</dbReference>
<evidence type="ECO:0000313" key="1">
    <source>
        <dbReference type="EMBL" id="OWV32896.1"/>
    </source>
</evidence>
<keyword evidence="2" id="KW-1185">Reference proteome</keyword>
<evidence type="ECO:0000313" key="2">
    <source>
        <dbReference type="Proteomes" id="UP000198462"/>
    </source>
</evidence>
<comment type="caution">
    <text evidence="1">The sequence shown here is derived from an EMBL/GenBank/DDBJ whole genome shotgun (WGS) entry which is preliminary data.</text>
</comment>
<proteinExistence type="predicted"/>
<accession>A0A219B451</accession>
<dbReference type="EMBL" id="NFZT01000001">
    <property type="protein sequence ID" value="OWV32896.1"/>
    <property type="molecule type" value="Genomic_DNA"/>
</dbReference>
<organism evidence="1 2">
    <name type="scientific">Pacificimonas flava</name>
    <dbReference type="NCBI Taxonomy" id="1234595"/>
    <lineage>
        <taxon>Bacteria</taxon>
        <taxon>Pseudomonadati</taxon>
        <taxon>Pseudomonadota</taxon>
        <taxon>Alphaproteobacteria</taxon>
        <taxon>Sphingomonadales</taxon>
        <taxon>Sphingosinicellaceae</taxon>
        <taxon>Pacificimonas</taxon>
    </lineage>
</organism>
<sequence>MKTAAILAFAEFALKAIERVLDFIEDAKELNASEGEELKGKLRDIQARADTANSRADSLGI</sequence>
<gene>
    <name evidence="1" type="ORF">B5C34_05140</name>
</gene>
<reference evidence="2" key="1">
    <citation type="submission" date="2017-05" db="EMBL/GenBank/DDBJ databases">
        <authorList>
            <person name="Lin X."/>
        </authorList>
    </citation>
    <scope>NUCLEOTIDE SEQUENCE [LARGE SCALE GENOMIC DNA]</scope>
    <source>
        <strain evidence="2">JLT2012</strain>
    </source>
</reference>
<dbReference type="AlphaFoldDB" id="A0A219B451"/>
<protein>
    <submittedName>
        <fullName evidence="1">Uncharacterized protein</fullName>
    </submittedName>
</protein>